<feature type="repeat" description="TPR" evidence="1">
    <location>
        <begin position="102"/>
        <end position="135"/>
    </location>
</feature>
<dbReference type="Pfam" id="PF13469">
    <property type="entry name" value="Sulfotransfer_3"/>
    <property type="match status" value="1"/>
</dbReference>
<feature type="repeat" description="TPR" evidence="1">
    <location>
        <begin position="204"/>
        <end position="237"/>
    </location>
</feature>
<comment type="caution">
    <text evidence="2">The sequence shown here is derived from an EMBL/GenBank/DDBJ whole genome shotgun (WGS) entry which is preliminary data.</text>
</comment>
<dbReference type="InterPro" id="IPR052943">
    <property type="entry name" value="TMTC_O-mannosyl-trnsfr"/>
</dbReference>
<organism evidence="2 3">
    <name type="scientific">Magnetofaba australis IT-1</name>
    <dbReference type="NCBI Taxonomy" id="1434232"/>
    <lineage>
        <taxon>Bacteria</taxon>
        <taxon>Pseudomonadati</taxon>
        <taxon>Pseudomonadota</taxon>
        <taxon>Magnetococcia</taxon>
        <taxon>Magnetococcales</taxon>
        <taxon>Magnetococcaceae</taxon>
        <taxon>Magnetofaba</taxon>
    </lineage>
</organism>
<proteinExistence type="predicted"/>
<keyword evidence="3" id="KW-1185">Reference proteome</keyword>
<dbReference type="Pfam" id="PF13176">
    <property type="entry name" value="TPR_7"/>
    <property type="match status" value="1"/>
</dbReference>
<feature type="repeat" description="TPR" evidence="1">
    <location>
        <begin position="306"/>
        <end position="339"/>
    </location>
</feature>
<dbReference type="Pfam" id="PF13424">
    <property type="entry name" value="TPR_12"/>
    <property type="match status" value="1"/>
</dbReference>
<evidence type="ECO:0000313" key="3">
    <source>
        <dbReference type="Proteomes" id="UP000194003"/>
    </source>
</evidence>
<dbReference type="Gene3D" id="3.40.50.300">
    <property type="entry name" value="P-loop containing nucleotide triphosphate hydrolases"/>
    <property type="match status" value="1"/>
</dbReference>
<feature type="repeat" description="TPR" evidence="1">
    <location>
        <begin position="238"/>
        <end position="271"/>
    </location>
</feature>
<dbReference type="InterPro" id="IPR019734">
    <property type="entry name" value="TPR_rpt"/>
</dbReference>
<feature type="repeat" description="TPR" evidence="1">
    <location>
        <begin position="408"/>
        <end position="441"/>
    </location>
</feature>
<dbReference type="SMART" id="SM00028">
    <property type="entry name" value="TPR"/>
    <property type="match status" value="13"/>
</dbReference>
<accession>A0A1Y2K0M8</accession>
<feature type="repeat" description="TPR" evidence="1">
    <location>
        <begin position="136"/>
        <end position="169"/>
    </location>
</feature>
<dbReference type="PANTHER" id="PTHR44809:SF1">
    <property type="entry name" value="PROTEIN O-MANNOSYL-TRANSFERASE TMTC1"/>
    <property type="match status" value="1"/>
</dbReference>
<dbReference type="EMBL" id="LVJN01000020">
    <property type="protein sequence ID" value="OSM01581.1"/>
    <property type="molecule type" value="Genomic_DNA"/>
</dbReference>
<dbReference type="InterPro" id="IPR011990">
    <property type="entry name" value="TPR-like_helical_dom_sf"/>
</dbReference>
<evidence type="ECO:0000256" key="1">
    <source>
        <dbReference type="PROSITE-ProRule" id="PRU00339"/>
    </source>
</evidence>
<dbReference type="GO" id="GO:0016740">
    <property type="term" value="F:transferase activity"/>
    <property type="evidence" value="ECO:0007669"/>
    <property type="project" value="UniProtKB-KW"/>
</dbReference>
<name>A0A1Y2K0M8_9PROT</name>
<keyword evidence="2" id="KW-0808">Transferase</keyword>
<gene>
    <name evidence="2" type="ORF">MAIT1_01580</name>
</gene>
<dbReference type="SUPFAM" id="SSF52540">
    <property type="entry name" value="P-loop containing nucleoside triphosphate hydrolases"/>
    <property type="match status" value="1"/>
</dbReference>
<dbReference type="PROSITE" id="PS50293">
    <property type="entry name" value="TPR_REGION"/>
    <property type="match status" value="2"/>
</dbReference>
<protein>
    <submittedName>
        <fullName evidence="2">Putative sulfotransferase</fullName>
    </submittedName>
</protein>
<reference evidence="2 3" key="1">
    <citation type="journal article" date="2016" name="BMC Genomics">
        <title>Combined genomic and structural analyses of a cultured magnetotactic bacterium reveals its niche adaptation to a dynamic environment.</title>
        <authorList>
            <person name="Araujo A.C."/>
            <person name="Morillo V."/>
            <person name="Cypriano J."/>
            <person name="Teixeira L.C."/>
            <person name="Leao P."/>
            <person name="Lyra S."/>
            <person name="Almeida L.G."/>
            <person name="Bazylinski D.A."/>
            <person name="Vasconcellos A.T."/>
            <person name="Abreu F."/>
            <person name="Lins U."/>
        </authorList>
    </citation>
    <scope>NUCLEOTIDE SEQUENCE [LARGE SCALE GENOMIC DNA]</scope>
    <source>
        <strain evidence="2 3">IT-1</strain>
    </source>
</reference>
<dbReference type="PROSITE" id="PS50005">
    <property type="entry name" value="TPR"/>
    <property type="match status" value="7"/>
</dbReference>
<dbReference type="PANTHER" id="PTHR44809">
    <property type="match status" value="1"/>
</dbReference>
<dbReference type="Gene3D" id="1.25.40.10">
    <property type="entry name" value="Tetratricopeptide repeat domain"/>
    <property type="match status" value="5"/>
</dbReference>
<dbReference type="STRING" id="1434232.MAIT1_01580"/>
<keyword evidence="1" id="KW-0802">TPR repeat</keyword>
<dbReference type="InterPro" id="IPR027417">
    <property type="entry name" value="P-loop_NTPase"/>
</dbReference>
<dbReference type="AlphaFoldDB" id="A0A1Y2K0M8"/>
<sequence>METPWRERAFDLYVAGDAPGALAAAQQAAHADDPYLLNLMALCHWRLGAAEQAVALWRQAADLKPDYAEPHFNLGVMLQEAGLGEAAETSYKAAIAAQPEHLNAHNNLGSLLERSGRAAEAEAFYRAAIRIQPDYAPAHANLGITLISLDRPEEAEACLREAVRLQPDTLTGVAPLLRFLRQQGRPAEAAEACRAAIAHQPQEARLYNTLGNLSQEMGDAREALAHYQRCLQLAPDFADAHFNLALLQERGGDEEAAIESYSRALNANTDHVAALSNLARLLTKHQRLEDADLIYTQLLRVRPDDVEALNNRGNVLCELQRHDQAEGLYRRVLELAPDRAATHANLGSALATLKRYAESEACYARALAIDPNCVLAWINQGALLMARKRFMEAEASLREALARNPLSPEAYSNLGNLLAATGREEEARAAFSQAILIKPDYAAAHRNRSVIIRFSEGDPNFSAIDSLLQRGGWGDGDWAHLHYAAGKAWSDIGEHGRAFDHFQQGAAHRRKTITYSADSTDVEMAAIAHFCDPQWIASRRSEPAPTDAPIFIVGMPRSGTTLVEQIVASHPDVHGCDELEFLSLAVTQRYQSDPRGVGRFLEGVTPQTVAQIGQQYLREVAGLNPTAPRFTDKMPGNFLYLGFIAAALPQARVIHVRRDPADTCVSCFTTYFGSGQSFSYDFSELARYYHAYARLMAHWRTALPAGMMLEVDYEALVAEPEANTRRMLEHCGLDWHPGCLDFHQNRRPIQTASVMQARQPLYASSVGRWKRHRAQLGPLLTALGPLGPSPDELG</sequence>
<dbReference type="Pfam" id="PF13432">
    <property type="entry name" value="TPR_16"/>
    <property type="match status" value="4"/>
</dbReference>
<dbReference type="Proteomes" id="UP000194003">
    <property type="component" value="Unassembled WGS sequence"/>
</dbReference>
<feature type="repeat" description="TPR" evidence="1">
    <location>
        <begin position="340"/>
        <end position="373"/>
    </location>
</feature>
<dbReference type="SUPFAM" id="SSF48452">
    <property type="entry name" value="TPR-like"/>
    <property type="match status" value="2"/>
</dbReference>
<evidence type="ECO:0000313" key="2">
    <source>
        <dbReference type="EMBL" id="OSM01581.1"/>
    </source>
</evidence>